<protein>
    <recommendedName>
        <fullName evidence="3">Lipoprotein</fullName>
    </recommendedName>
</protein>
<name>A0ABV7DTT6_9RHOB</name>
<comment type="caution">
    <text evidence="1">The sequence shown here is derived from an EMBL/GenBank/DDBJ whole genome shotgun (WGS) entry which is preliminary data.</text>
</comment>
<reference evidence="2" key="1">
    <citation type="journal article" date="2019" name="Int. J. Syst. Evol. Microbiol.">
        <title>The Global Catalogue of Microorganisms (GCM) 10K type strain sequencing project: providing services to taxonomists for standard genome sequencing and annotation.</title>
        <authorList>
            <consortium name="The Broad Institute Genomics Platform"/>
            <consortium name="The Broad Institute Genome Sequencing Center for Infectious Disease"/>
            <person name="Wu L."/>
            <person name="Ma J."/>
        </authorList>
    </citation>
    <scope>NUCLEOTIDE SEQUENCE [LARGE SCALE GENOMIC DNA]</scope>
    <source>
        <strain evidence="2">KCTC 62102</strain>
    </source>
</reference>
<keyword evidence="2" id="KW-1185">Reference proteome</keyword>
<sequence>MVMSPMFQSLAPVLGRTGLYLGGVGLSVTVALAAAPVPRAEEALSLTESYCDARNVVAVTLRHDFDETPRLTQVTAEGMTMELWASELMGTWTVVHHGGDGISCIVTSGQDWTGAADAAVVLDAALGEAVWGA</sequence>
<dbReference type="Proteomes" id="UP001595445">
    <property type="component" value="Unassembled WGS sequence"/>
</dbReference>
<evidence type="ECO:0008006" key="3">
    <source>
        <dbReference type="Google" id="ProtNLM"/>
    </source>
</evidence>
<evidence type="ECO:0000313" key="1">
    <source>
        <dbReference type="EMBL" id="MFC3086447.1"/>
    </source>
</evidence>
<gene>
    <name evidence="1" type="ORF">ACFOD6_10360</name>
</gene>
<dbReference type="EMBL" id="JBHRSM010000018">
    <property type="protein sequence ID" value="MFC3086447.1"/>
    <property type="molecule type" value="Genomic_DNA"/>
</dbReference>
<accession>A0ABV7DTT6</accession>
<evidence type="ECO:0000313" key="2">
    <source>
        <dbReference type="Proteomes" id="UP001595445"/>
    </source>
</evidence>
<proteinExistence type="predicted"/>
<dbReference type="RefSeq" id="WP_197645239.1">
    <property type="nucleotide sequence ID" value="NZ_JAEACP010000013.1"/>
</dbReference>
<organism evidence="1 2">
    <name type="scientific">Tabrizicola soli</name>
    <dbReference type="NCBI Taxonomy" id="2185115"/>
    <lineage>
        <taxon>Bacteria</taxon>
        <taxon>Pseudomonadati</taxon>
        <taxon>Pseudomonadota</taxon>
        <taxon>Alphaproteobacteria</taxon>
        <taxon>Rhodobacterales</taxon>
        <taxon>Paracoccaceae</taxon>
        <taxon>Tabrizicola</taxon>
    </lineage>
</organism>